<protein>
    <submittedName>
        <fullName evidence="1">Uncharacterized protein</fullName>
    </submittedName>
</protein>
<name>A0A2N9AKA8_METEX</name>
<gene>
    <name evidence="1" type="ORF">TK0001_1080</name>
</gene>
<evidence type="ECO:0000313" key="2">
    <source>
        <dbReference type="Proteomes" id="UP000233769"/>
    </source>
</evidence>
<evidence type="ECO:0000313" key="1">
    <source>
        <dbReference type="EMBL" id="SOR27682.1"/>
    </source>
</evidence>
<organism evidence="1 2">
    <name type="scientific">Methylorubrum extorquens</name>
    <name type="common">Methylobacterium dichloromethanicum</name>
    <name type="synonym">Methylobacterium extorquens</name>
    <dbReference type="NCBI Taxonomy" id="408"/>
    <lineage>
        <taxon>Bacteria</taxon>
        <taxon>Pseudomonadati</taxon>
        <taxon>Pseudomonadota</taxon>
        <taxon>Alphaproteobacteria</taxon>
        <taxon>Hyphomicrobiales</taxon>
        <taxon>Methylobacteriaceae</taxon>
        <taxon>Methylorubrum</taxon>
    </lineage>
</organism>
<dbReference type="AlphaFoldDB" id="A0A2N9AKA8"/>
<reference evidence="2" key="1">
    <citation type="submission" date="2017-10" db="EMBL/GenBank/DDBJ databases">
        <authorList>
            <person name="Regsiter A."/>
            <person name="William W."/>
        </authorList>
    </citation>
    <scope>NUCLEOTIDE SEQUENCE [LARGE SCALE GENOMIC DNA]</scope>
</reference>
<dbReference type="EMBL" id="LT962688">
    <property type="protein sequence ID" value="SOR27682.1"/>
    <property type="molecule type" value="Genomic_DNA"/>
</dbReference>
<proteinExistence type="predicted"/>
<accession>A0A2N9AKA8</accession>
<sequence>MGAISRMNYNLIAINLDTFDF</sequence>
<dbReference type="Proteomes" id="UP000233769">
    <property type="component" value="Chromosome tk0001"/>
</dbReference>